<dbReference type="Proteomes" id="UP000295668">
    <property type="component" value="Unassembled WGS sequence"/>
</dbReference>
<keyword evidence="1" id="KW-1133">Transmembrane helix</keyword>
<dbReference type="EMBL" id="SJCY01000013">
    <property type="protein sequence ID" value="TDG35090.1"/>
    <property type="molecule type" value="Genomic_DNA"/>
</dbReference>
<sequence length="214" mass="24804">MEKNLENSDWMKDAPKLVALRNKNPFNVPDGYFEESETNILNAIFIDNLKENYKSGFCIPQNYFENLPTQIESKIALDKLLALKKEDFTVPQNYFEEFESKLNARIGINEVKRKTKILRLWQSNIMRYASVACFVILSASGIYYYQNANIYIPQAQTTDFSNDQMLYDIDENVIIDNIEATTPSPKIISASDTEMENYILNNYSSTELVQELKQ</sequence>
<feature type="transmembrane region" description="Helical" evidence="1">
    <location>
        <begin position="125"/>
        <end position="145"/>
    </location>
</feature>
<organism evidence="2 3">
    <name type="scientific">Pedobacter changchengzhani</name>
    <dbReference type="NCBI Taxonomy" id="2529274"/>
    <lineage>
        <taxon>Bacteria</taxon>
        <taxon>Pseudomonadati</taxon>
        <taxon>Bacteroidota</taxon>
        <taxon>Sphingobacteriia</taxon>
        <taxon>Sphingobacteriales</taxon>
        <taxon>Sphingobacteriaceae</taxon>
        <taxon>Pedobacter</taxon>
    </lineage>
</organism>
<dbReference type="RefSeq" id="WP_133263588.1">
    <property type="nucleotide sequence ID" value="NZ_SJCY01000013.1"/>
</dbReference>
<protein>
    <submittedName>
        <fullName evidence="2">Uncharacterized protein</fullName>
    </submittedName>
</protein>
<name>A0A4R5MHQ6_9SPHI</name>
<keyword evidence="1" id="KW-0812">Transmembrane</keyword>
<gene>
    <name evidence="2" type="ORF">EZJ43_15300</name>
</gene>
<dbReference type="OrthoDB" id="677448at2"/>
<evidence type="ECO:0000256" key="1">
    <source>
        <dbReference type="SAM" id="Phobius"/>
    </source>
</evidence>
<evidence type="ECO:0000313" key="2">
    <source>
        <dbReference type="EMBL" id="TDG35090.1"/>
    </source>
</evidence>
<keyword evidence="3" id="KW-1185">Reference proteome</keyword>
<comment type="caution">
    <text evidence="2">The sequence shown here is derived from an EMBL/GenBank/DDBJ whole genome shotgun (WGS) entry which is preliminary data.</text>
</comment>
<keyword evidence="1" id="KW-0472">Membrane</keyword>
<reference evidence="2 3" key="1">
    <citation type="submission" date="2019-02" db="EMBL/GenBank/DDBJ databases">
        <title>Pedobacter sp. nov., a novel speices isolated from soil of pinguins habitat in Antarcitica.</title>
        <authorList>
            <person name="He R.-H."/>
        </authorList>
    </citation>
    <scope>NUCLEOTIDE SEQUENCE [LARGE SCALE GENOMIC DNA]</scope>
    <source>
        <strain evidence="2 3">E01020</strain>
    </source>
</reference>
<accession>A0A4R5MHQ6</accession>
<evidence type="ECO:0000313" key="3">
    <source>
        <dbReference type="Proteomes" id="UP000295668"/>
    </source>
</evidence>
<dbReference type="AlphaFoldDB" id="A0A4R5MHQ6"/>
<proteinExistence type="predicted"/>